<dbReference type="EMBL" id="CP117826">
    <property type="protein sequence ID" value="XCC61564.1"/>
    <property type="molecule type" value="Genomic_DNA"/>
</dbReference>
<name>A0AAU8A6U9_9FIRM</name>
<sequence length="405" mass="46937">MNHFIIYHHKTKRFAEYINHYSNIEDMVNDGRATSEIRNLPDNHTVSFAELPDELRRLLFFAKPDVVICYDNGILPIHPVFAFELTNHVPARDHWLQRFNNLVGCAQIGVPGAYVLPFDLSQHPSFPSKLDSAFFYAYDRVMEIHRTPFYIAEWESSDQSTLNIDTTYADLPVHDSEPMKKTMFFLNKVLISAINGTPISLLFQERMIVELRDDMRRRAYSPIPQINDFARLTKNMTSGDFLSWTEIQTWLGGKGITLPGNIPDRIVKRTRNLIFTPIAEERGKTPDQLRDSLNKRIKDKGADPYLGQPLAFDYIFCRLGKTPYERDSNLIIDLSMLSFEDFSCYHSKVWNGCPLQHNDLSEIRNIPEYTMFLTEGCAQVMKNFLRVYAFTADLIVFKEGLVYFS</sequence>
<accession>A0AAU8A6U9</accession>
<reference evidence="1" key="1">
    <citation type="submission" date="2023-02" db="EMBL/GenBank/DDBJ databases">
        <title>Gut commensal Christensenella minuta modulates host metabolism via a new class of secondary bile acids.</title>
        <authorList>
            <person name="Liu C."/>
        </authorList>
    </citation>
    <scope>NUCLEOTIDE SEQUENCE</scope>
    <source>
        <strain evidence="1">CA70</strain>
    </source>
</reference>
<evidence type="ECO:0000313" key="1">
    <source>
        <dbReference type="EMBL" id="XCC61564.1"/>
    </source>
</evidence>
<gene>
    <name evidence="1" type="ORF">PUP29_08485</name>
</gene>
<dbReference type="AlphaFoldDB" id="A0AAU8A6U9"/>
<dbReference type="RefSeq" id="WP_079546274.1">
    <property type="nucleotide sequence ID" value="NZ_CP117826.1"/>
</dbReference>
<organism evidence="1">
    <name type="scientific">Christensenella massiliensis</name>
    <dbReference type="NCBI Taxonomy" id="1805714"/>
    <lineage>
        <taxon>Bacteria</taxon>
        <taxon>Bacillati</taxon>
        <taxon>Bacillota</taxon>
        <taxon>Clostridia</taxon>
        <taxon>Christensenellales</taxon>
        <taxon>Christensenellaceae</taxon>
        <taxon>Christensenella</taxon>
    </lineage>
</organism>
<proteinExistence type="predicted"/>
<protein>
    <submittedName>
        <fullName evidence="1">Uncharacterized protein</fullName>
    </submittedName>
</protein>